<gene>
    <name evidence="2" type="ORF">FGIG_07107</name>
</gene>
<evidence type="ECO:0000256" key="1">
    <source>
        <dbReference type="SAM" id="SignalP"/>
    </source>
</evidence>
<accession>A0A504Z560</accession>
<feature type="chain" id="PRO_5021211270" evidence="1">
    <location>
        <begin position="22"/>
        <end position="79"/>
    </location>
</feature>
<organism evidence="2 3">
    <name type="scientific">Fasciola gigantica</name>
    <name type="common">Giant liver fluke</name>
    <dbReference type="NCBI Taxonomy" id="46835"/>
    <lineage>
        <taxon>Eukaryota</taxon>
        <taxon>Metazoa</taxon>
        <taxon>Spiralia</taxon>
        <taxon>Lophotrochozoa</taxon>
        <taxon>Platyhelminthes</taxon>
        <taxon>Trematoda</taxon>
        <taxon>Digenea</taxon>
        <taxon>Plagiorchiida</taxon>
        <taxon>Echinostomata</taxon>
        <taxon>Echinostomatoidea</taxon>
        <taxon>Fasciolidae</taxon>
        <taxon>Fasciola</taxon>
    </lineage>
</organism>
<dbReference type="EMBL" id="SUNJ01003668">
    <property type="protein sequence ID" value="TPP65068.1"/>
    <property type="molecule type" value="Genomic_DNA"/>
</dbReference>
<dbReference type="Proteomes" id="UP000316759">
    <property type="component" value="Unassembled WGS sequence"/>
</dbReference>
<feature type="signal peptide" evidence="1">
    <location>
        <begin position="1"/>
        <end position="21"/>
    </location>
</feature>
<keyword evidence="1" id="KW-0732">Signal</keyword>
<evidence type="ECO:0000313" key="3">
    <source>
        <dbReference type="Proteomes" id="UP000316759"/>
    </source>
</evidence>
<name>A0A504Z560_FASGI</name>
<dbReference type="AlphaFoldDB" id="A0A504Z560"/>
<comment type="caution">
    <text evidence="2">The sequence shown here is derived from an EMBL/GenBank/DDBJ whole genome shotgun (WGS) entry which is preliminary data.</text>
</comment>
<sequence length="79" mass="9358">MNSLHLITALTMLCLLKNCAGLHTLFSRRNYTIIMQSPDKWMKSNLEIFKQLPLSREDHVNGKQTYHFNETMVRQETLY</sequence>
<evidence type="ECO:0000313" key="2">
    <source>
        <dbReference type="EMBL" id="TPP65068.1"/>
    </source>
</evidence>
<protein>
    <submittedName>
        <fullName evidence="2">Uncharacterized protein</fullName>
    </submittedName>
</protein>
<reference evidence="2 3" key="1">
    <citation type="submission" date="2019-04" db="EMBL/GenBank/DDBJ databases">
        <title>Annotation for the trematode Fasciola gigantica.</title>
        <authorList>
            <person name="Choi Y.-J."/>
        </authorList>
    </citation>
    <scope>NUCLEOTIDE SEQUENCE [LARGE SCALE GENOMIC DNA]</scope>
    <source>
        <strain evidence="2">Uganda_cow_1</strain>
    </source>
</reference>
<keyword evidence="3" id="KW-1185">Reference proteome</keyword>
<proteinExistence type="predicted"/>